<evidence type="ECO:0000259" key="6">
    <source>
        <dbReference type="PROSITE" id="PS51194"/>
    </source>
</evidence>
<dbReference type="GO" id="GO:0004386">
    <property type="term" value="F:helicase activity"/>
    <property type="evidence" value="ECO:0007669"/>
    <property type="project" value="UniProtKB-KW"/>
</dbReference>
<evidence type="ECO:0000313" key="7">
    <source>
        <dbReference type="EMBL" id="AZJ31785.1"/>
    </source>
</evidence>
<keyword evidence="3 7" id="KW-0347">Helicase</keyword>
<evidence type="ECO:0000256" key="3">
    <source>
        <dbReference type="ARBA" id="ARBA00022806"/>
    </source>
</evidence>
<dbReference type="PROSITE" id="PS51194">
    <property type="entry name" value="HELICASE_CTER"/>
    <property type="match status" value="1"/>
</dbReference>
<organism evidence="7 8">
    <name type="scientific">Tenacibaculum mesophilum</name>
    <dbReference type="NCBI Taxonomy" id="104268"/>
    <lineage>
        <taxon>Bacteria</taxon>
        <taxon>Pseudomonadati</taxon>
        <taxon>Bacteroidota</taxon>
        <taxon>Flavobacteriia</taxon>
        <taxon>Flavobacteriales</taxon>
        <taxon>Flavobacteriaceae</taxon>
        <taxon>Tenacibaculum</taxon>
    </lineage>
</organism>
<evidence type="ECO:0000256" key="1">
    <source>
        <dbReference type="ARBA" id="ARBA00022741"/>
    </source>
</evidence>
<keyword evidence="1" id="KW-0547">Nucleotide-binding</keyword>
<dbReference type="Gene3D" id="3.40.50.300">
    <property type="entry name" value="P-loop containing nucleotide triphosphate hydrolases"/>
    <property type="match status" value="2"/>
</dbReference>
<dbReference type="SUPFAM" id="SSF52540">
    <property type="entry name" value="P-loop containing nucleoside triphosphate hydrolases"/>
    <property type="match status" value="1"/>
</dbReference>
<dbReference type="EMBL" id="CP032544">
    <property type="protein sequence ID" value="AZJ31785.1"/>
    <property type="molecule type" value="Genomic_DNA"/>
</dbReference>
<protein>
    <submittedName>
        <fullName evidence="7">DEAD/DEAH box helicase</fullName>
    </submittedName>
</protein>
<evidence type="ECO:0000256" key="4">
    <source>
        <dbReference type="ARBA" id="ARBA00022840"/>
    </source>
</evidence>
<sequence length="704" mass="82215">MAELIEISQLIKLIETEESFGNREFDIAKSISYYYNKRNIQANDLILFALNFKYKFKFTSGIINDLARELGLFPYLNPEELSLEDLIAYEFHRPEGKKIENIVFHKIQAQIYYSLLNGENVILSAPTSFGKSLVIDAVIAIEKYENIVIVVPTIALIDETRKRLSKFKESYKVITHSSQTISEKNIFVLTQERVLEIVPDDIDIDFFVIDEFYKINFTTSDLNRTIALNQAFYKLLKKGAQFYLLGPNIENINNSYFPNEVTYKYIRTDYKTVINRRIKVDYNGNPIDKLIELCSELDGQTLIYCKSPRSINQLAKALFLSGIFKKNKSVEKLSNWIRSEFHSEWYLADYLEFGIGLHHGRLPRSLSQIILDKFNNDELNVLLCTSTIIEGVNTKAKNVIIYDNKVAQNKFDFFTYNNICGRSGRMFEHFIGDVYLFHDAPIEELPLVDFPLFTQGENTPDRLLLQLNEEDLNKKSKRIVNEIKSNSELSFETLKSNSNIEPSFQNDLAKVILDYEQNIRWHYPDYKQLEAVCFLIWEHFIAPSNSRAFIKSYKQLTFKIYQVMRYKDIKTLLALEVANKTNKDEINKAIEAEINFIKYWPQYHFPIYLKNLQSIANEVFENNNKEPIDYSYFASQLESLFTNSNYNILEEYGLPIQVSKKIQGALENTENLDDLLEIISKLNIENLALTEFEKEILLNMKEYI</sequence>
<dbReference type="Proteomes" id="UP000269693">
    <property type="component" value="Chromosome"/>
</dbReference>
<evidence type="ECO:0000256" key="2">
    <source>
        <dbReference type="ARBA" id="ARBA00022801"/>
    </source>
</evidence>
<dbReference type="Pfam" id="PF00271">
    <property type="entry name" value="Helicase_C"/>
    <property type="match status" value="1"/>
</dbReference>
<name>A0ABN5T3J7_9FLAO</name>
<dbReference type="InterPro" id="IPR011545">
    <property type="entry name" value="DEAD/DEAH_box_helicase_dom"/>
</dbReference>
<dbReference type="InterPro" id="IPR027417">
    <property type="entry name" value="P-loop_NTPase"/>
</dbReference>
<gene>
    <name evidence="7" type="ORF">D6200_04070</name>
</gene>
<dbReference type="RefSeq" id="WP_083574807.1">
    <property type="nucleotide sequence ID" value="NZ_CP032544.1"/>
</dbReference>
<dbReference type="PANTHER" id="PTHR47961">
    <property type="entry name" value="DNA POLYMERASE THETA, PUTATIVE (AFU_ORTHOLOGUE AFUA_1G05260)-RELATED"/>
    <property type="match status" value="1"/>
</dbReference>
<keyword evidence="8" id="KW-1185">Reference proteome</keyword>
<reference evidence="7 8" key="1">
    <citation type="submission" date="2018-09" db="EMBL/GenBank/DDBJ databases">
        <title>Insights into the microbiota of Asian seabass (Lates calcarifer) with tenacibaculosis symptoms and description of sp. nov. Tenacibaculum singaporense.</title>
        <authorList>
            <person name="Miyake S."/>
            <person name="Soh M."/>
            <person name="Azman M.N."/>
            <person name="Ngoh S.Y."/>
            <person name="Orban L."/>
            <person name="Seedorf H."/>
        </authorList>
    </citation>
    <scope>NUCLEOTIDE SEQUENCE [LARGE SCALE GENOMIC DNA]</scope>
    <source>
        <strain evidence="7 8">DSM 13764</strain>
    </source>
</reference>
<accession>A0ABN5T3J7</accession>
<dbReference type="SMART" id="SM00490">
    <property type="entry name" value="HELICc"/>
    <property type="match status" value="1"/>
</dbReference>
<proteinExistence type="predicted"/>
<dbReference type="InterPro" id="IPR014001">
    <property type="entry name" value="Helicase_ATP-bd"/>
</dbReference>
<keyword evidence="2" id="KW-0378">Hydrolase</keyword>
<dbReference type="InterPro" id="IPR001650">
    <property type="entry name" value="Helicase_C-like"/>
</dbReference>
<dbReference type="Pfam" id="PF00270">
    <property type="entry name" value="DEAD"/>
    <property type="match status" value="1"/>
</dbReference>
<evidence type="ECO:0000313" key="8">
    <source>
        <dbReference type="Proteomes" id="UP000269693"/>
    </source>
</evidence>
<dbReference type="PANTHER" id="PTHR47961:SF6">
    <property type="entry name" value="DNA-DIRECTED DNA POLYMERASE"/>
    <property type="match status" value="1"/>
</dbReference>
<feature type="domain" description="Helicase ATP-binding" evidence="5">
    <location>
        <begin position="112"/>
        <end position="228"/>
    </location>
</feature>
<evidence type="ECO:0000259" key="5">
    <source>
        <dbReference type="PROSITE" id="PS51192"/>
    </source>
</evidence>
<dbReference type="PROSITE" id="PS51192">
    <property type="entry name" value="HELICASE_ATP_BIND_1"/>
    <property type="match status" value="1"/>
</dbReference>
<keyword evidence="4" id="KW-0067">ATP-binding</keyword>
<dbReference type="InterPro" id="IPR050474">
    <property type="entry name" value="Hel308_SKI2-like"/>
</dbReference>
<dbReference type="SMART" id="SM00487">
    <property type="entry name" value="DEXDc"/>
    <property type="match status" value="1"/>
</dbReference>
<feature type="domain" description="Helicase C-terminal" evidence="6">
    <location>
        <begin position="286"/>
        <end position="487"/>
    </location>
</feature>